<feature type="domain" description="FHA" evidence="2">
    <location>
        <begin position="40"/>
        <end position="92"/>
    </location>
</feature>
<dbReference type="PROSITE" id="PS50006">
    <property type="entry name" value="FHA_DOMAIN"/>
    <property type="match status" value="2"/>
</dbReference>
<dbReference type="SUPFAM" id="SSF49879">
    <property type="entry name" value="SMAD/FHA domain"/>
    <property type="match status" value="2"/>
</dbReference>
<dbReference type="InterPro" id="IPR050923">
    <property type="entry name" value="Cell_Proc_Reg/RNA_Proc"/>
</dbReference>
<keyword evidence="4" id="KW-1185">Reference proteome</keyword>
<dbReference type="InterPro" id="IPR000253">
    <property type="entry name" value="FHA_dom"/>
</dbReference>
<proteinExistence type="predicted"/>
<organism evidence="3 4">
    <name type="scientific">Massilia niabensis</name>
    <dbReference type="NCBI Taxonomy" id="544910"/>
    <lineage>
        <taxon>Bacteria</taxon>
        <taxon>Pseudomonadati</taxon>
        <taxon>Pseudomonadota</taxon>
        <taxon>Betaproteobacteria</taxon>
        <taxon>Burkholderiales</taxon>
        <taxon>Oxalobacteraceae</taxon>
        <taxon>Telluria group</taxon>
        <taxon>Massilia</taxon>
    </lineage>
</organism>
<dbReference type="SMART" id="SM00240">
    <property type="entry name" value="FHA"/>
    <property type="match status" value="2"/>
</dbReference>
<dbReference type="Proteomes" id="UP001596050">
    <property type="component" value="Unassembled WGS sequence"/>
</dbReference>
<dbReference type="InterPro" id="IPR008984">
    <property type="entry name" value="SMAD_FHA_dom_sf"/>
</dbReference>
<name>A0ABW0L3T7_9BURK</name>
<feature type="compositionally biased region" description="Low complexity" evidence="1">
    <location>
        <begin position="290"/>
        <end position="304"/>
    </location>
</feature>
<sequence length="522" mass="56175">MALDAMTTTSRAAPAGRLMIVLEPVSHPELEPIHIHESLFAIGRTEAPFDSYPKELAADLSRRHARIFCEHGAIYFAELGSKNGSTVNGIAVRQAITMLHSGDVLGLGKSLAYRVRFEPAALQPHASLARLSSLTLVPEEGGAGLQPIFVTDFPFMVSKADDTFARYRDTEPAQVNYLSRRHAHIFLRAGALHIEDLGSTNGTFVNGKRLDEHAVALVDGDLLAFGGRHFVYRARLEWEAARDPTLTRIGVAHGAAASAGLDADRTTFVAAADSFLDIFCVDPAPVPVDTPQAPAASASQAQDDATGRPQGRAAAMISGLYMALGGKGPLQGRRLRTWGIAALLLIVLLGWAIHRATSPEREVENLLASKAYAQAAAGADAALAGDPGNKRLKSLGTEALLKANLPAWMASIESGQYANAARQVAAMRQHVRNNPELAPLLDELDWIVALEAFVAGRGGAQVPPLDARDGARIEQFLKQWEERNDAYQRAFETMATHVPAYRDAYARALSNVRRLALARGQV</sequence>
<feature type="domain" description="FHA" evidence="2">
    <location>
        <begin position="155"/>
        <end position="210"/>
    </location>
</feature>
<evidence type="ECO:0000313" key="4">
    <source>
        <dbReference type="Proteomes" id="UP001596050"/>
    </source>
</evidence>
<dbReference type="EMBL" id="JBHSMU010000010">
    <property type="protein sequence ID" value="MFC5460365.1"/>
    <property type="molecule type" value="Genomic_DNA"/>
</dbReference>
<dbReference type="CDD" id="cd00060">
    <property type="entry name" value="FHA"/>
    <property type="match status" value="2"/>
</dbReference>
<dbReference type="PANTHER" id="PTHR23308">
    <property type="entry name" value="NUCLEAR INHIBITOR OF PROTEIN PHOSPHATASE-1"/>
    <property type="match status" value="1"/>
</dbReference>
<evidence type="ECO:0000313" key="3">
    <source>
        <dbReference type="EMBL" id="MFC5460365.1"/>
    </source>
</evidence>
<evidence type="ECO:0000256" key="1">
    <source>
        <dbReference type="SAM" id="MobiDB-lite"/>
    </source>
</evidence>
<feature type="region of interest" description="Disordered" evidence="1">
    <location>
        <begin position="290"/>
        <end position="309"/>
    </location>
</feature>
<evidence type="ECO:0000259" key="2">
    <source>
        <dbReference type="PROSITE" id="PS50006"/>
    </source>
</evidence>
<dbReference type="Gene3D" id="2.60.200.20">
    <property type="match status" value="2"/>
</dbReference>
<comment type="caution">
    <text evidence="3">The sequence shown here is derived from an EMBL/GenBank/DDBJ whole genome shotgun (WGS) entry which is preliminary data.</text>
</comment>
<dbReference type="Pfam" id="PF00498">
    <property type="entry name" value="FHA"/>
    <property type="match status" value="2"/>
</dbReference>
<protein>
    <submittedName>
        <fullName evidence="3">FHA domain-containing protein</fullName>
    </submittedName>
</protein>
<dbReference type="RefSeq" id="WP_379783225.1">
    <property type="nucleotide sequence ID" value="NZ_JBHSMU010000010.1"/>
</dbReference>
<gene>
    <name evidence="3" type="ORF">ACFPN5_11170</name>
</gene>
<accession>A0ABW0L3T7</accession>
<reference evidence="4" key="1">
    <citation type="journal article" date="2019" name="Int. J. Syst. Evol. Microbiol.">
        <title>The Global Catalogue of Microorganisms (GCM) 10K type strain sequencing project: providing services to taxonomists for standard genome sequencing and annotation.</title>
        <authorList>
            <consortium name="The Broad Institute Genomics Platform"/>
            <consortium name="The Broad Institute Genome Sequencing Center for Infectious Disease"/>
            <person name="Wu L."/>
            <person name="Ma J."/>
        </authorList>
    </citation>
    <scope>NUCLEOTIDE SEQUENCE [LARGE SCALE GENOMIC DNA]</scope>
    <source>
        <strain evidence="4">KACC 12649</strain>
    </source>
</reference>